<dbReference type="Proteomes" id="UP000078200">
    <property type="component" value="Unassembled WGS sequence"/>
</dbReference>
<keyword evidence="3" id="KW-1185">Reference proteome</keyword>
<feature type="signal peptide" evidence="1">
    <location>
        <begin position="1"/>
        <end position="20"/>
    </location>
</feature>
<dbReference type="VEuPathDB" id="VectorBase:GAUT038431"/>
<dbReference type="AlphaFoldDB" id="A0A1A9VIE3"/>
<sequence length="212" mass="23205">MTSLRMILLVAPVSTTPVVGSPPTVREATRYARTAAVPTGRGSLTHAIACKVAWLAASETGVSAGTAGIHDSMSIQPLSPILSEDSRGVARIHFSIGSFKYEINVSSNTLPITFGSGFLGNRVDTFADFSDFCDRRVSLTYAGFCLGRCLLTRPFRTFRFPMSNYISPLKSSGSEGQSKYREKKNAALHKRMEKKFHADRLRCSQGYLLNIK</sequence>
<dbReference type="EnsemblMetazoa" id="GAUT038431-RA">
    <property type="protein sequence ID" value="GAUT038431-PA"/>
    <property type="gene ID" value="GAUT038431"/>
</dbReference>
<proteinExistence type="predicted"/>
<evidence type="ECO:0000313" key="3">
    <source>
        <dbReference type="Proteomes" id="UP000078200"/>
    </source>
</evidence>
<evidence type="ECO:0000313" key="2">
    <source>
        <dbReference type="EnsemblMetazoa" id="GAUT038431-PA"/>
    </source>
</evidence>
<reference evidence="2" key="1">
    <citation type="submission" date="2020-05" db="UniProtKB">
        <authorList>
            <consortium name="EnsemblMetazoa"/>
        </authorList>
    </citation>
    <scope>IDENTIFICATION</scope>
    <source>
        <strain evidence="2">TTRI</strain>
    </source>
</reference>
<accession>A0A1A9VIE3</accession>
<name>A0A1A9VIE3_GLOAU</name>
<feature type="chain" id="PRO_5008399416" description="Secreted protein" evidence="1">
    <location>
        <begin position="21"/>
        <end position="212"/>
    </location>
</feature>
<evidence type="ECO:0000256" key="1">
    <source>
        <dbReference type="SAM" id="SignalP"/>
    </source>
</evidence>
<evidence type="ECO:0008006" key="4">
    <source>
        <dbReference type="Google" id="ProtNLM"/>
    </source>
</evidence>
<keyword evidence="1" id="KW-0732">Signal</keyword>
<protein>
    <recommendedName>
        <fullName evidence="4">Secreted protein</fullName>
    </recommendedName>
</protein>
<organism evidence="2 3">
    <name type="scientific">Glossina austeni</name>
    <name type="common">Savannah tsetse fly</name>
    <dbReference type="NCBI Taxonomy" id="7395"/>
    <lineage>
        <taxon>Eukaryota</taxon>
        <taxon>Metazoa</taxon>
        <taxon>Ecdysozoa</taxon>
        <taxon>Arthropoda</taxon>
        <taxon>Hexapoda</taxon>
        <taxon>Insecta</taxon>
        <taxon>Pterygota</taxon>
        <taxon>Neoptera</taxon>
        <taxon>Endopterygota</taxon>
        <taxon>Diptera</taxon>
        <taxon>Brachycera</taxon>
        <taxon>Muscomorpha</taxon>
        <taxon>Hippoboscoidea</taxon>
        <taxon>Glossinidae</taxon>
        <taxon>Glossina</taxon>
    </lineage>
</organism>